<protein>
    <submittedName>
        <fullName evidence="2">Uncharacterized protein</fullName>
    </submittedName>
</protein>
<keyword evidence="3" id="KW-1185">Reference proteome</keyword>
<evidence type="ECO:0000256" key="1">
    <source>
        <dbReference type="SAM" id="SignalP"/>
    </source>
</evidence>
<reference evidence="2 3" key="1">
    <citation type="journal article" date="2024" name="G3 (Bethesda)">
        <title>Genome assembly of Hibiscus sabdariffa L. provides insights into metabolisms of medicinal natural products.</title>
        <authorList>
            <person name="Kim T."/>
        </authorList>
    </citation>
    <scope>NUCLEOTIDE SEQUENCE [LARGE SCALE GENOMIC DNA]</scope>
    <source>
        <strain evidence="2">TK-2024</strain>
        <tissue evidence="2">Old leaves</tissue>
    </source>
</reference>
<proteinExistence type="predicted"/>
<evidence type="ECO:0000313" key="3">
    <source>
        <dbReference type="Proteomes" id="UP001472677"/>
    </source>
</evidence>
<name>A0ABR2EU47_9ROSI</name>
<organism evidence="2 3">
    <name type="scientific">Hibiscus sabdariffa</name>
    <name type="common">roselle</name>
    <dbReference type="NCBI Taxonomy" id="183260"/>
    <lineage>
        <taxon>Eukaryota</taxon>
        <taxon>Viridiplantae</taxon>
        <taxon>Streptophyta</taxon>
        <taxon>Embryophyta</taxon>
        <taxon>Tracheophyta</taxon>
        <taxon>Spermatophyta</taxon>
        <taxon>Magnoliopsida</taxon>
        <taxon>eudicotyledons</taxon>
        <taxon>Gunneridae</taxon>
        <taxon>Pentapetalae</taxon>
        <taxon>rosids</taxon>
        <taxon>malvids</taxon>
        <taxon>Malvales</taxon>
        <taxon>Malvaceae</taxon>
        <taxon>Malvoideae</taxon>
        <taxon>Hibiscus</taxon>
    </lineage>
</organism>
<feature type="chain" id="PRO_5045240861" evidence="1">
    <location>
        <begin position="16"/>
        <end position="70"/>
    </location>
</feature>
<dbReference type="EMBL" id="JBBPBM010000010">
    <property type="protein sequence ID" value="KAK8565560.1"/>
    <property type="molecule type" value="Genomic_DNA"/>
</dbReference>
<gene>
    <name evidence="2" type="ORF">V6N12_059118</name>
</gene>
<keyword evidence="1" id="KW-0732">Signal</keyword>
<accession>A0ABR2EU47</accession>
<evidence type="ECO:0000313" key="2">
    <source>
        <dbReference type="EMBL" id="KAK8565560.1"/>
    </source>
</evidence>
<feature type="signal peptide" evidence="1">
    <location>
        <begin position="1"/>
        <end position="15"/>
    </location>
</feature>
<comment type="caution">
    <text evidence="2">The sequence shown here is derived from an EMBL/GenBank/DDBJ whole genome shotgun (WGS) entry which is preliminary data.</text>
</comment>
<sequence>MASLILLLKALMTRCQNFDLLSNKVDEDNTGHYERNQGFHGCIWKTKCKELEEDDDAITWKIAHHHCVWL</sequence>
<dbReference type="Proteomes" id="UP001472677">
    <property type="component" value="Unassembled WGS sequence"/>
</dbReference>